<protein>
    <submittedName>
        <fullName evidence="2">Uncharacterized protein</fullName>
    </submittedName>
</protein>
<reference evidence="2 3" key="1">
    <citation type="journal article" date="2015" name="Biotechnol. Biofuels">
        <title>Enhanced degradation of softwood versus hardwood by the white-rot fungus Pycnoporus coccineus.</title>
        <authorList>
            <person name="Couturier M."/>
            <person name="Navarro D."/>
            <person name="Chevret D."/>
            <person name="Henrissat B."/>
            <person name="Piumi F."/>
            <person name="Ruiz-Duenas F.J."/>
            <person name="Martinez A.T."/>
            <person name="Grigoriev I.V."/>
            <person name="Riley R."/>
            <person name="Lipzen A."/>
            <person name="Berrin J.G."/>
            <person name="Master E.R."/>
            <person name="Rosso M.N."/>
        </authorList>
    </citation>
    <scope>NUCLEOTIDE SEQUENCE [LARGE SCALE GENOMIC DNA]</scope>
    <source>
        <strain evidence="2 3">BRFM310</strain>
    </source>
</reference>
<dbReference type="EMBL" id="KZ084094">
    <property type="protein sequence ID" value="OSD05142.1"/>
    <property type="molecule type" value="Genomic_DNA"/>
</dbReference>
<evidence type="ECO:0000313" key="3">
    <source>
        <dbReference type="Proteomes" id="UP000193067"/>
    </source>
</evidence>
<name>A0A1Y2IYT9_TRAC3</name>
<evidence type="ECO:0000313" key="2">
    <source>
        <dbReference type="EMBL" id="OSD05142.1"/>
    </source>
</evidence>
<gene>
    <name evidence="2" type="ORF">PYCCODRAFT_1292686</name>
</gene>
<dbReference type="Proteomes" id="UP000193067">
    <property type="component" value="Unassembled WGS sequence"/>
</dbReference>
<keyword evidence="3" id="KW-1185">Reference proteome</keyword>
<accession>A0A1Y2IYT9</accession>
<organism evidence="2 3">
    <name type="scientific">Trametes coccinea (strain BRFM310)</name>
    <name type="common">Pycnoporus coccineus</name>
    <dbReference type="NCBI Taxonomy" id="1353009"/>
    <lineage>
        <taxon>Eukaryota</taxon>
        <taxon>Fungi</taxon>
        <taxon>Dikarya</taxon>
        <taxon>Basidiomycota</taxon>
        <taxon>Agaricomycotina</taxon>
        <taxon>Agaricomycetes</taxon>
        <taxon>Polyporales</taxon>
        <taxon>Polyporaceae</taxon>
        <taxon>Trametes</taxon>
    </lineage>
</organism>
<evidence type="ECO:0000256" key="1">
    <source>
        <dbReference type="SAM" id="MobiDB-lite"/>
    </source>
</evidence>
<dbReference type="AlphaFoldDB" id="A0A1Y2IYT9"/>
<sequence>MSAVVPSRRCLGVHEERRSCSRCASLCSPGTTPGSCKALLLVAQARALCPSPLRTIILVVPLLPILLLNVNDVKSAPCSIERRVDDNNCNNTCPAHTRTALPCLKAHPLIGGPDRRRLLPIPESQQPNSPSIMRAGNVRPA</sequence>
<proteinExistence type="predicted"/>
<feature type="region of interest" description="Disordered" evidence="1">
    <location>
        <begin position="115"/>
        <end position="141"/>
    </location>
</feature>